<sequence>MRGPAQRFGKFKSRSGGGGPTSNGDGGPLEKGVLDPDKHSVVSFKDSSSSGRGDKFKNSGNSRTSLSDSMNSMVDLINLQFDTVGDLDAPKRNGKSFQESAPSVALTDRNEKCFGKVYYYSTRRVSLVSFGNFNVILFDSEKKGRRVRGVRCSLFEGFMDAAALHDLGFRGPSFTWHKGGIFEGLYKAIGNEAWLKDFPNMVVTHLPTLKSDHKLLLLLMRVELRISKDHPLRFLARWLDHPKFLGKEVSNDEIKEALFDMVPLKASMSDSFQTDVYFSKGVSDALGLQLSETLRFQRLYNLGTYLGVPLLHERISRSTLHFVVDKIRNRLNRWDDKKLSIADRATLAQSVLLSVSNYFMQSMMIPKCLCDEIEYIVRQFI</sequence>
<proteinExistence type="predicted"/>
<feature type="compositionally biased region" description="Low complexity" evidence="1">
    <location>
        <begin position="41"/>
        <end position="51"/>
    </location>
</feature>
<comment type="caution">
    <text evidence="2">The sequence shown here is derived from an EMBL/GenBank/DDBJ whole genome shotgun (WGS) entry which is preliminary data.</text>
</comment>
<dbReference type="SUPFAM" id="SSF56219">
    <property type="entry name" value="DNase I-like"/>
    <property type="match status" value="1"/>
</dbReference>
<dbReference type="PANTHER" id="PTHR33710">
    <property type="entry name" value="BNAC02G09200D PROTEIN"/>
    <property type="match status" value="1"/>
</dbReference>
<dbReference type="OrthoDB" id="1113909at2759"/>
<accession>A0A9D4ALB0</accession>
<feature type="compositionally biased region" description="Polar residues" evidence="1">
    <location>
        <begin position="58"/>
        <end position="67"/>
    </location>
</feature>
<evidence type="ECO:0000313" key="3">
    <source>
        <dbReference type="Proteomes" id="UP000828251"/>
    </source>
</evidence>
<gene>
    <name evidence="2" type="ORF">J1N35_000727</name>
</gene>
<reference evidence="2 3" key="1">
    <citation type="journal article" date="2021" name="Plant Biotechnol. J.">
        <title>Multi-omics assisted identification of the key and species-specific regulatory components of drought-tolerant mechanisms in Gossypium stocksii.</title>
        <authorList>
            <person name="Yu D."/>
            <person name="Ke L."/>
            <person name="Zhang D."/>
            <person name="Wu Y."/>
            <person name="Sun Y."/>
            <person name="Mei J."/>
            <person name="Sun J."/>
            <person name="Sun Y."/>
        </authorList>
    </citation>
    <scope>NUCLEOTIDE SEQUENCE [LARGE SCALE GENOMIC DNA]</scope>
    <source>
        <strain evidence="3">cv. E1</strain>
        <tissue evidence="2">Leaf</tissue>
    </source>
</reference>
<name>A0A9D4ALB0_9ROSI</name>
<feature type="region of interest" description="Disordered" evidence="1">
    <location>
        <begin position="1"/>
        <end position="67"/>
    </location>
</feature>
<organism evidence="2 3">
    <name type="scientific">Gossypium stocksii</name>
    <dbReference type="NCBI Taxonomy" id="47602"/>
    <lineage>
        <taxon>Eukaryota</taxon>
        <taxon>Viridiplantae</taxon>
        <taxon>Streptophyta</taxon>
        <taxon>Embryophyta</taxon>
        <taxon>Tracheophyta</taxon>
        <taxon>Spermatophyta</taxon>
        <taxon>Magnoliopsida</taxon>
        <taxon>eudicotyledons</taxon>
        <taxon>Gunneridae</taxon>
        <taxon>Pentapetalae</taxon>
        <taxon>rosids</taxon>
        <taxon>malvids</taxon>
        <taxon>Malvales</taxon>
        <taxon>Malvaceae</taxon>
        <taxon>Malvoideae</taxon>
        <taxon>Gossypium</taxon>
    </lineage>
</organism>
<dbReference type="PANTHER" id="PTHR33710:SF77">
    <property type="entry name" value="DNASE I-LIKE SUPERFAMILY PROTEIN"/>
    <property type="match status" value="1"/>
</dbReference>
<evidence type="ECO:0000313" key="2">
    <source>
        <dbReference type="EMBL" id="KAH1129349.1"/>
    </source>
</evidence>
<evidence type="ECO:0000256" key="1">
    <source>
        <dbReference type="SAM" id="MobiDB-lite"/>
    </source>
</evidence>
<dbReference type="Proteomes" id="UP000828251">
    <property type="component" value="Unassembled WGS sequence"/>
</dbReference>
<dbReference type="InterPro" id="IPR036691">
    <property type="entry name" value="Endo/exonu/phosph_ase_sf"/>
</dbReference>
<protein>
    <submittedName>
        <fullName evidence="2">Uncharacterized protein</fullName>
    </submittedName>
</protein>
<feature type="compositionally biased region" description="Gly residues" evidence="1">
    <location>
        <begin position="15"/>
        <end position="29"/>
    </location>
</feature>
<keyword evidence="3" id="KW-1185">Reference proteome</keyword>
<dbReference type="EMBL" id="JAIQCV010000001">
    <property type="protein sequence ID" value="KAH1129349.1"/>
    <property type="molecule type" value="Genomic_DNA"/>
</dbReference>
<dbReference type="AlphaFoldDB" id="A0A9D4ALB0"/>